<evidence type="ECO:0000313" key="3">
    <source>
        <dbReference type="EMBL" id="SHF10489.1"/>
    </source>
</evidence>
<gene>
    <name evidence="3" type="ORF">SAMN05444349_11182</name>
</gene>
<dbReference type="RefSeq" id="WP_025074929.1">
    <property type="nucleotide sequence ID" value="NZ_FQVD01000011.1"/>
</dbReference>
<evidence type="ECO:0000259" key="2">
    <source>
        <dbReference type="Pfam" id="PF13439"/>
    </source>
</evidence>
<dbReference type="PANTHER" id="PTHR12526">
    <property type="entry name" value="GLYCOSYLTRANSFERASE"/>
    <property type="match status" value="1"/>
</dbReference>
<reference evidence="3 4" key="1">
    <citation type="submission" date="2016-11" db="EMBL/GenBank/DDBJ databases">
        <authorList>
            <person name="Jaros S."/>
            <person name="Januszkiewicz K."/>
            <person name="Wedrychowicz H."/>
        </authorList>
    </citation>
    <scope>NUCLEOTIDE SEQUENCE [LARGE SCALE GENOMIC DNA]</scope>
    <source>
        <strain evidence="3 4">DSM 26883</strain>
    </source>
</reference>
<protein>
    <submittedName>
        <fullName evidence="3">Glycosyltransferase involved in cell wall bisynthesis</fullName>
    </submittedName>
</protein>
<sequence length="346" mass="39878">MPKVLVVATSHKTRGGITSVIKAHETGRQWKQFHCHWVQTHRDGPSWRKIMYFLLGMIDYLIRLPFCDIVHIHTADYGTEKRKRIFAWLSKLFRKKLIVHLHSSGPEFSIGGQYRDLYRYSFTHADKVILLSNTWREEVTRVFHLPEDKMKVLYNPCPIVKPSEAEERESYILFAGTLTHRKGYDDLIKAFALIADRFPLWRLKLAGNGEIEEGKHLVRELGMSDRVDFLGWINGEAKECAFRHASIYCLPSYSEGFPMGVLDAWAYHLPVVTTPVGGLPDVAIDGENTMLFSPGDIKELSEKLNMLMSDRLLYKKISNASIWFAEHKFNVFQITTELGQIYGSLK</sequence>
<dbReference type="InterPro" id="IPR001296">
    <property type="entry name" value="Glyco_trans_1"/>
</dbReference>
<dbReference type="EMBL" id="FQVD01000011">
    <property type="protein sequence ID" value="SHF10489.1"/>
    <property type="molecule type" value="Genomic_DNA"/>
</dbReference>
<dbReference type="Pfam" id="PF13439">
    <property type="entry name" value="Glyco_transf_4"/>
    <property type="match status" value="1"/>
</dbReference>
<dbReference type="InterPro" id="IPR028098">
    <property type="entry name" value="Glyco_trans_4-like_N"/>
</dbReference>
<dbReference type="AlphaFoldDB" id="A0A1M4YXE7"/>
<evidence type="ECO:0000313" key="4">
    <source>
        <dbReference type="Proteomes" id="UP000184436"/>
    </source>
</evidence>
<dbReference type="Pfam" id="PF00534">
    <property type="entry name" value="Glycos_transf_1"/>
    <property type="match status" value="1"/>
</dbReference>
<dbReference type="CDD" id="cd03801">
    <property type="entry name" value="GT4_PimA-like"/>
    <property type="match status" value="1"/>
</dbReference>
<keyword evidence="3" id="KW-0808">Transferase</keyword>
<dbReference type="GO" id="GO:0016757">
    <property type="term" value="F:glycosyltransferase activity"/>
    <property type="evidence" value="ECO:0007669"/>
    <property type="project" value="InterPro"/>
</dbReference>
<proteinExistence type="predicted"/>
<dbReference type="Proteomes" id="UP000184436">
    <property type="component" value="Unassembled WGS sequence"/>
</dbReference>
<name>A0A1M4YXE7_9BACE</name>
<dbReference type="Gene3D" id="3.40.50.2000">
    <property type="entry name" value="Glycogen Phosphorylase B"/>
    <property type="match status" value="2"/>
</dbReference>
<dbReference type="STRING" id="871325.SAMN05444349_11182"/>
<feature type="domain" description="Glycosyltransferase subfamily 4-like N-terminal" evidence="2">
    <location>
        <begin position="40"/>
        <end position="156"/>
    </location>
</feature>
<evidence type="ECO:0000259" key="1">
    <source>
        <dbReference type="Pfam" id="PF00534"/>
    </source>
</evidence>
<keyword evidence="4" id="KW-1185">Reference proteome</keyword>
<organism evidence="3 4">
    <name type="scientific">Bacteroides faecichinchillae</name>
    <dbReference type="NCBI Taxonomy" id="871325"/>
    <lineage>
        <taxon>Bacteria</taxon>
        <taxon>Pseudomonadati</taxon>
        <taxon>Bacteroidota</taxon>
        <taxon>Bacteroidia</taxon>
        <taxon>Bacteroidales</taxon>
        <taxon>Bacteroidaceae</taxon>
        <taxon>Bacteroides</taxon>
    </lineage>
</organism>
<dbReference type="SUPFAM" id="SSF53756">
    <property type="entry name" value="UDP-Glycosyltransferase/glycogen phosphorylase"/>
    <property type="match status" value="1"/>
</dbReference>
<feature type="domain" description="Glycosyl transferase family 1" evidence="1">
    <location>
        <begin position="162"/>
        <end position="320"/>
    </location>
</feature>
<accession>A0A1M4YXE7</accession>